<feature type="compositionally biased region" description="Basic and acidic residues" evidence="7">
    <location>
        <begin position="801"/>
        <end position="816"/>
    </location>
</feature>
<feature type="compositionally biased region" description="Polar residues" evidence="7">
    <location>
        <begin position="699"/>
        <end position="714"/>
    </location>
</feature>
<dbReference type="PANTHER" id="PTHR23302">
    <property type="entry name" value="TRANSMEMBRANE CHANNEL-RELATED"/>
    <property type="match status" value="1"/>
</dbReference>
<feature type="transmembrane region" description="Helical" evidence="8">
    <location>
        <begin position="397"/>
        <end position="420"/>
    </location>
</feature>
<keyword evidence="6" id="KW-0175">Coiled coil</keyword>
<dbReference type="VEuPathDB" id="VectorBase:GBRI031238"/>
<feature type="compositionally biased region" description="Polar residues" evidence="7">
    <location>
        <begin position="817"/>
        <end position="828"/>
    </location>
</feature>
<dbReference type="Pfam" id="PF07810">
    <property type="entry name" value="TMC"/>
    <property type="match status" value="1"/>
</dbReference>
<dbReference type="InterPro" id="IPR012496">
    <property type="entry name" value="TMC_dom"/>
</dbReference>
<dbReference type="GO" id="GO:0005886">
    <property type="term" value="C:plasma membrane"/>
    <property type="evidence" value="ECO:0007669"/>
    <property type="project" value="InterPro"/>
</dbReference>
<feature type="transmembrane region" description="Helical" evidence="8">
    <location>
        <begin position="464"/>
        <end position="485"/>
    </location>
</feature>
<organism evidence="10 11">
    <name type="scientific">Glossina brevipalpis</name>
    <dbReference type="NCBI Taxonomy" id="37001"/>
    <lineage>
        <taxon>Eukaryota</taxon>
        <taxon>Metazoa</taxon>
        <taxon>Ecdysozoa</taxon>
        <taxon>Arthropoda</taxon>
        <taxon>Hexapoda</taxon>
        <taxon>Insecta</taxon>
        <taxon>Pterygota</taxon>
        <taxon>Neoptera</taxon>
        <taxon>Endopterygota</taxon>
        <taxon>Diptera</taxon>
        <taxon>Brachycera</taxon>
        <taxon>Muscomorpha</taxon>
        <taxon>Hippoboscoidea</taxon>
        <taxon>Glossinidae</taxon>
        <taxon>Glossina</taxon>
    </lineage>
</organism>
<keyword evidence="3 8" id="KW-0812">Transmembrane</keyword>
<feature type="transmembrane region" description="Helical" evidence="8">
    <location>
        <begin position="349"/>
        <end position="369"/>
    </location>
</feature>
<feature type="domain" description="TMC" evidence="9">
    <location>
        <begin position="277"/>
        <end position="392"/>
    </location>
</feature>
<keyword evidence="5 8" id="KW-0472">Membrane</keyword>
<feature type="compositionally biased region" description="Basic and acidic residues" evidence="7">
    <location>
        <begin position="591"/>
        <end position="607"/>
    </location>
</feature>
<keyword evidence="4 8" id="KW-1133">Transmembrane helix</keyword>
<dbReference type="InterPro" id="IPR038900">
    <property type="entry name" value="TMC"/>
</dbReference>
<evidence type="ECO:0000313" key="10">
    <source>
        <dbReference type="EnsemblMetazoa" id="GBRI031238-PA"/>
    </source>
</evidence>
<feature type="region of interest" description="Disordered" evidence="7">
    <location>
        <begin position="745"/>
        <end position="765"/>
    </location>
</feature>
<dbReference type="STRING" id="37001.A0A1A9WTB9"/>
<evidence type="ECO:0000256" key="7">
    <source>
        <dbReference type="SAM" id="MobiDB-lite"/>
    </source>
</evidence>
<reference evidence="10" key="2">
    <citation type="submission" date="2020-05" db="UniProtKB">
        <authorList>
            <consortium name="EnsemblMetazoa"/>
        </authorList>
    </citation>
    <scope>IDENTIFICATION</scope>
    <source>
        <strain evidence="10">IAEA</strain>
    </source>
</reference>
<proteinExistence type="inferred from homology"/>
<feature type="region of interest" description="Disordered" evidence="7">
    <location>
        <begin position="686"/>
        <end position="714"/>
    </location>
</feature>
<evidence type="ECO:0000313" key="11">
    <source>
        <dbReference type="Proteomes" id="UP000091820"/>
    </source>
</evidence>
<feature type="compositionally biased region" description="Basic and acidic residues" evidence="7">
    <location>
        <begin position="752"/>
        <end position="765"/>
    </location>
</feature>
<evidence type="ECO:0000256" key="1">
    <source>
        <dbReference type="ARBA" id="ARBA00004141"/>
    </source>
</evidence>
<comment type="similarity">
    <text evidence="2">Belongs to the TMC family.</text>
</comment>
<protein>
    <recommendedName>
        <fullName evidence="9">TMC domain-containing protein</fullName>
    </recommendedName>
</protein>
<comment type="subcellular location">
    <subcellularLocation>
        <location evidence="1">Membrane</location>
        <topology evidence="1">Multi-pass membrane protein</topology>
    </subcellularLocation>
</comment>
<sequence>MIKVQTYFITGFRNIFVIFFSFFVSFFIIKDFPTPNNSLSSTTSLDLSTTDHTTNHEFFWQSNKRLQKVAEFFTTAMYKNFHDDFNDNVDDTTTIATTTTLADDMATVVTDTDIFTATATATATTNPTTHTTEMITATITESNNSHHEGIFTMLTTPLHKPQSNQQGGHLINDNEVPEILSSTTPYFIDEQDDIAIGGQAGYFDWNEIDESNFGLCVRTLCVNIPGDLYSTITEMETTTVAATTTTTQLTKVQQYHQNLTRLKKTFKEIERNLTSMCWETSLGQELSKVIVFDGLMSIVAPLCIDFLRALFVRYVNRNWCWDMEKTFPQYGDFKIAENILTLINNQGQVWMGIFFSPGLVLINLGKLVIMMYFRSWIVLTCNVPHEVVFKASKSNNFYLTLLLTMLFLCVLPVGYAIVWLRPSWHCGPFSDYNRISEFITNATRNALPKQLHDPLNYLTSSSTVIPLLLLLILIIYYLVSLTGALREANQDLRTQLQKEREEERKKIFKVTENKPAEQTAINLTNRWRKVLEASSPLTPTQPTDFESEEYKSQARKELITRIMKKALRKGSATSDEDSFVKPYRDDDDTDTEHHDSLPHDEEAKDKPTVVVNKLQQIRKTRKPSLVDIVQIAKSVERERERALAKELHPRGRFKVEKCEKKTKEETLQDNTYDPDLNMRIINERRASLLHRRRDEEKQSPSGQLETQDNLKSKQGMTIELREVVVENLPTGERVAPIMENSLNNNNKAKKIQTKENNEEVDMEEKKENVLMATSNDDQNVSKVGDISEVTKEQSNPSLSKQNKESKESYKIIDEKSTSQNGRKNSSPPLGQLMNFGEKLKFKRNKNKSTLEPETFKYEIDKVEQLSSSNILEPLHGSKICQNRSEAMSAPTSNNHRNYSTDMLVNFSRQGRKKFGSLLTLVRETVNNKKIENIPTQAETAIEIPPSPGIKKTNINEKSRIDLTSIKTLPRTTNNINETHLAARAPLESPEDLEPHGYSSVLPILNNLSTTDKPNRETICSDRNHIYERPWYSAAHEDSQISNWPDNIPTITISPTGDLIEKALEDTNAEEQCEYLTLGPITSEGRESNE</sequence>
<reference evidence="11" key="1">
    <citation type="submission" date="2014-03" db="EMBL/GenBank/DDBJ databases">
        <authorList>
            <person name="Aksoy S."/>
            <person name="Warren W."/>
            <person name="Wilson R.K."/>
        </authorList>
    </citation>
    <scope>NUCLEOTIDE SEQUENCE [LARGE SCALE GENOMIC DNA]</scope>
    <source>
        <strain evidence="11">IAEA</strain>
    </source>
</reference>
<dbReference type="GO" id="GO:0008381">
    <property type="term" value="F:mechanosensitive monoatomic ion channel activity"/>
    <property type="evidence" value="ECO:0007669"/>
    <property type="project" value="TreeGrafter"/>
</dbReference>
<name>A0A1A9WTB9_9MUSC</name>
<evidence type="ECO:0000259" key="9">
    <source>
        <dbReference type="Pfam" id="PF07810"/>
    </source>
</evidence>
<dbReference type="EnsemblMetazoa" id="GBRI031238-RA">
    <property type="protein sequence ID" value="GBRI031238-PA"/>
    <property type="gene ID" value="GBRI031238"/>
</dbReference>
<evidence type="ECO:0000256" key="5">
    <source>
        <dbReference type="ARBA" id="ARBA00023136"/>
    </source>
</evidence>
<evidence type="ECO:0000256" key="8">
    <source>
        <dbReference type="SAM" id="Phobius"/>
    </source>
</evidence>
<dbReference type="AlphaFoldDB" id="A0A1A9WTB9"/>
<dbReference type="PANTHER" id="PTHR23302:SF40">
    <property type="entry name" value="TRANSMEMBRANE CHANNEL-LIKE PROTEIN"/>
    <property type="match status" value="1"/>
</dbReference>
<evidence type="ECO:0000256" key="6">
    <source>
        <dbReference type="SAM" id="Coils"/>
    </source>
</evidence>
<feature type="coiled-coil region" evidence="6">
    <location>
        <begin position="482"/>
        <end position="513"/>
    </location>
</feature>
<accession>A0A1A9WTB9</accession>
<keyword evidence="11" id="KW-1185">Reference proteome</keyword>
<evidence type="ECO:0000256" key="2">
    <source>
        <dbReference type="ARBA" id="ARBA00006510"/>
    </source>
</evidence>
<feature type="region of interest" description="Disordered" evidence="7">
    <location>
        <begin position="570"/>
        <end position="607"/>
    </location>
</feature>
<evidence type="ECO:0000256" key="3">
    <source>
        <dbReference type="ARBA" id="ARBA00022692"/>
    </source>
</evidence>
<dbReference type="Proteomes" id="UP000091820">
    <property type="component" value="Unassembled WGS sequence"/>
</dbReference>
<evidence type="ECO:0000256" key="4">
    <source>
        <dbReference type="ARBA" id="ARBA00022989"/>
    </source>
</evidence>
<feature type="compositionally biased region" description="Basic and acidic residues" evidence="7">
    <location>
        <begin position="686"/>
        <end position="698"/>
    </location>
</feature>
<feature type="transmembrane region" description="Helical" evidence="8">
    <location>
        <begin position="12"/>
        <end position="29"/>
    </location>
</feature>
<feature type="region of interest" description="Disordered" evidence="7">
    <location>
        <begin position="786"/>
        <end position="833"/>
    </location>
</feature>